<evidence type="ECO:0000256" key="1">
    <source>
        <dbReference type="SAM" id="MobiDB-lite"/>
    </source>
</evidence>
<feature type="compositionally biased region" description="Basic and acidic residues" evidence="1">
    <location>
        <begin position="97"/>
        <end position="118"/>
    </location>
</feature>
<keyword evidence="4" id="KW-1185">Reference proteome</keyword>
<evidence type="ECO:0000259" key="2">
    <source>
        <dbReference type="Pfam" id="PF19556"/>
    </source>
</evidence>
<protein>
    <submittedName>
        <fullName evidence="3">PRTRC system protein E</fullName>
    </submittedName>
</protein>
<dbReference type="InterPro" id="IPR022273">
    <property type="entry name" value="PRTRC_protein-E"/>
</dbReference>
<organism evidence="3 4">
    <name type="scientific">Spirosoma fluviale</name>
    <dbReference type="NCBI Taxonomy" id="1597977"/>
    <lineage>
        <taxon>Bacteria</taxon>
        <taxon>Pseudomonadati</taxon>
        <taxon>Bacteroidota</taxon>
        <taxon>Cytophagia</taxon>
        <taxon>Cytophagales</taxon>
        <taxon>Cytophagaceae</taxon>
        <taxon>Spirosoma</taxon>
    </lineage>
</organism>
<proteinExistence type="predicted"/>
<dbReference type="RefSeq" id="WP_097125209.1">
    <property type="nucleotide sequence ID" value="NZ_OCNH01000001.1"/>
</dbReference>
<dbReference type="Pfam" id="PF19556">
    <property type="entry name" value="PRTRC_E"/>
    <property type="match status" value="1"/>
</dbReference>
<dbReference type="NCBIfam" id="TIGR03741">
    <property type="entry name" value="PRTRC_E"/>
    <property type="match status" value="1"/>
</dbReference>
<reference evidence="4" key="1">
    <citation type="submission" date="2017-09" db="EMBL/GenBank/DDBJ databases">
        <authorList>
            <person name="Varghese N."/>
            <person name="Submissions S."/>
        </authorList>
    </citation>
    <scope>NUCLEOTIDE SEQUENCE [LARGE SCALE GENOMIC DNA]</scope>
    <source>
        <strain evidence="4">DSM 29961</strain>
    </source>
</reference>
<dbReference type="AlphaFoldDB" id="A0A286FCZ3"/>
<dbReference type="EMBL" id="OCNH01000001">
    <property type="protein sequence ID" value="SOD80849.1"/>
    <property type="molecule type" value="Genomic_DNA"/>
</dbReference>
<dbReference type="OrthoDB" id="1050181at2"/>
<feature type="domain" description="ParB-related ThiF-related cassette protein E" evidence="2">
    <location>
        <begin position="2"/>
        <end position="170"/>
    </location>
</feature>
<dbReference type="Proteomes" id="UP000219452">
    <property type="component" value="Unassembled WGS sequence"/>
</dbReference>
<evidence type="ECO:0000313" key="4">
    <source>
        <dbReference type="Proteomes" id="UP000219452"/>
    </source>
</evidence>
<name>A0A286FCZ3_9BACT</name>
<evidence type="ECO:0000313" key="3">
    <source>
        <dbReference type="EMBL" id="SOD80849.1"/>
    </source>
</evidence>
<accession>A0A286FCZ3</accession>
<sequence length="178" mass="19335">MDFFTQLADLNLVGNLKMVITNVKGELSVSLLLDNAANGDKAASAIAPLLLRGTPTDLDEGFFDHITAPMQKVSGLQVNMEAHLKSVEKANANSAAEKAKAEKVKKEREEAEKGKSAEQKAYEAAMTKVEDLAGKKKYREAIAALPDAEKHPEQAETIRNRRDELVEQLNGGTISLFA</sequence>
<feature type="region of interest" description="Disordered" evidence="1">
    <location>
        <begin position="91"/>
        <end position="118"/>
    </location>
</feature>
<gene>
    <name evidence="3" type="ORF">SAMN06269250_1587</name>
</gene>